<feature type="transmembrane region" description="Helical" evidence="1">
    <location>
        <begin position="86"/>
        <end position="109"/>
    </location>
</feature>
<keyword evidence="1" id="KW-0472">Membrane</keyword>
<reference evidence="2" key="1">
    <citation type="journal article" date="2013" name="J. Plant Res.">
        <title>Effect of fungi and light on seed germination of three Opuntia species from semiarid lands of central Mexico.</title>
        <authorList>
            <person name="Delgado-Sanchez P."/>
            <person name="Jimenez-Bremont J.F."/>
            <person name="Guerrero-Gonzalez Mde L."/>
            <person name="Flores J."/>
        </authorList>
    </citation>
    <scope>NUCLEOTIDE SEQUENCE</scope>
    <source>
        <tissue evidence="2">Cladode</tissue>
    </source>
</reference>
<evidence type="ECO:0000256" key="1">
    <source>
        <dbReference type="SAM" id="Phobius"/>
    </source>
</evidence>
<name>A0A7C9E9F0_OPUST</name>
<dbReference type="EMBL" id="GISG01202136">
    <property type="protein sequence ID" value="MBA4658865.1"/>
    <property type="molecule type" value="Transcribed_RNA"/>
</dbReference>
<keyword evidence="1" id="KW-0812">Transmembrane</keyword>
<organism evidence="2">
    <name type="scientific">Opuntia streptacantha</name>
    <name type="common">Prickly pear cactus</name>
    <name type="synonym">Opuntia cardona</name>
    <dbReference type="NCBI Taxonomy" id="393608"/>
    <lineage>
        <taxon>Eukaryota</taxon>
        <taxon>Viridiplantae</taxon>
        <taxon>Streptophyta</taxon>
        <taxon>Embryophyta</taxon>
        <taxon>Tracheophyta</taxon>
        <taxon>Spermatophyta</taxon>
        <taxon>Magnoliopsida</taxon>
        <taxon>eudicotyledons</taxon>
        <taxon>Gunneridae</taxon>
        <taxon>Pentapetalae</taxon>
        <taxon>Caryophyllales</taxon>
        <taxon>Cactineae</taxon>
        <taxon>Cactaceae</taxon>
        <taxon>Opuntioideae</taxon>
        <taxon>Opuntia</taxon>
    </lineage>
</organism>
<reference evidence="2" key="2">
    <citation type="submission" date="2020-07" db="EMBL/GenBank/DDBJ databases">
        <authorList>
            <person name="Vera ALvarez R."/>
            <person name="Arias-Moreno D.M."/>
            <person name="Jimenez-Jacinto V."/>
            <person name="Jimenez-Bremont J.F."/>
            <person name="Swaminathan K."/>
            <person name="Moose S.P."/>
            <person name="Guerrero-Gonzalez M.L."/>
            <person name="Marino-Ramirez L."/>
            <person name="Landsman D."/>
            <person name="Rodriguez-Kessler M."/>
            <person name="Delgado-Sanchez P."/>
        </authorList>
    </citation>
    <scope>NUCLEOTIDE SEQUENCE</scope>
    <source>
        <tissue evidence="2">Cladode</tissue>
    </source>
</reference>
<accession>A0A7C9E9F0</accession>
<sequence>MKNGVASLFLEDLEVVLLEGRLIFFLTLCFEFSGPRSSFLDAFADDFMVGLPAVFCAGTGGHVFFIPIDLSTFFFLDTSCFNGTGFISSFTTLLSESFGFVLVTCLPNFPVRR</sequence>
<protein>
    <submittedName>
        <fullName evidence="2">Uncharacterized protein</fullName>
    </submittedName>
</protein>
<dbReference type="AlphaFoldDB" id="A0A7C9E9F0"/>
<feature type="transmembrane region" description="Helical" evidence="1">
    <location>
        <begin position="46"/>
        <end position="66"/>
    </location>
</feature>
<keyword evidence="1" id="KW-1133">Transmembrane helix</keyword>
<evidence type="ECO:0000313" key="2">
    <source>
        <dbReference type="EMBL" id="MBA4658865.1"/>
    </source>
</evidence>
<feature type="transmembrane region" description="Helical" evidence="1">
    <location>
        <begin position="15"/>
        <end position="34"/>
    </location>
</feature>
<proteinExistence type="predicted"/>